<organism evidence="1 2">
    <name type="scientific">Rhizobium grahamii</name>
    <dbReference type="NCBI Taxonomy" id="1120045"/>
    <lineage>
        <taxon>Bacteria</taxon>
        <taxon>Pseudomonadati</taxon>
        <taxon>Pseudomonadota</taxon>
        <taxon>Alphaproteobacteria</taxon>
        <taxon>Hyphomicrobiales</taxon>
        <taxon>Rhizobiaceae</taxon>
        <taxon>Rhizobium/Agrobacterium group</taxon>
        <taxon>Rhizobium</taxon>
    </lineage>
</organism>
<dbReference type="Proteomes" id="UP000254939">
    <property type="component" value="Unassembled WGS sequence"/>
</dbReference>
<name>A0A370KI38_9HYPH</name>
<evidence type="ECO:0000313" key="2">
    <source>
        <dbReference type="Proteomes" id="UP000254939"/>
    </source>
</evidence>
<gene>
    <name evidence="1" type="ORF">B5K06_29090</name>
</gene>
<protein>
    <submittedName>
        <fullName evidence="1">Uncharacterized protein</fullName>
    </submittedName>
</protein>
<sequence>MGVTKEPQRHVGAIKGGGAYARGITGAVIDGISQAGDSVGPGTAPGRRIRIDALTVRIGSDTGMPHLTDVIRREIARALRRMT</sequence>
<accession>A0A370KI38</accession>
<reference evidence="1 2" key="1">
    <citation type="submission" date="2017-03" db="EMBL/GenBank/DDBJ databases">
        <title>Genome analysis of Rhizobial strains effectives or ineffectives for nitrogen fixation isolated from bean seeds.</title>
        <authorList>
            <person name="Peralta H."/>
            <person name="Aguilar-Vera A."/>
            <person name="Mora Y."/>
            <person name="Vargas-Lagunas C."/>
            <person name="Girard L."/>
            <person name="Mora J."/>
        </authorList>
    </citation>
    <scope>NUCLEOTIDE SEQUENCE [LARGE SCALE GENOMIC DNA]</scope>
    <source>
        <strain evidence="1 2">CCGM3</strain>
    </source>
</reference>
<comment type="caution">
    <text evidence="1">The sequence shown here is derived from an EMBL/GenBank/DDBJ whole genome shotgun (WGS) entry which is preliminary data.</text>
</comment>
<evidence type="ECO:0000313" key="1">
    <source>
        <dbReference type="EMBL" id="RDJ03960.1"/>
    </source>
</evidence>
<dbReference type="AlphaFoldDB" id="A0A370KI38"/>
<proteinExistence type="predicted"/>
<dbReference type="EMBL" id="NAAC01000041">
    <property type="protein sequence ID" value="RDJ03960.1"/>
    <property type="molecule type" value="Genomic_DNA"/>
</dbReference>